<dbReference type="RefSeq" id="WP_344879430.1">
    <property type="nucleotide sequence ID" value="NZ_BAABAL010000018.1"/>
</dbReference>
<organism evidence="2 3">
    <name type="scientific">Allokutzneria multivorans</name>
    <dbReference type="NCBI Taxonomy" id="1142134"/>
    <lineage>
        <taxon>Bacteria</taxon>
        <taxon>Bacillati</taxon>
        <taxon>Actinomycetota</taxon>
        <taxon>Actinomycetes</taxon>
        <taxon>Pseudonocardiales</taxon>
        <taxon>Pseudonocardiaceae</taxon>
        <taxon>Allokutzneria</taxon>
    </lineage>
</organism>
<accession>A0ABP7T5M3</accession>
<keyword evidence="1" id="KW-0732">Signal</keyword>
<sequence length="176" mass="18640">MKTGHKKKAAIVAGLVSVVSLIGSGSVSAAPQPGATTGKQCVTTLKKIKPGQAESEVVSRKCGADAVVAARAAGNTALLATIFQHNHYGGDLESFYGQDGPCDRSGYAINRVGFRMENETSSITGNAWCNNITLYNWVNRDPRGGTYRLQSGAFVTDWEALPGFNDMTSSLHLSRS</sequence>
<evidence type="ECO:0000313" key="2">
    <source>
        <dbReference type="EMBL" id="GAA4020554.1"/>
    </source>
</evidence>
<evidence type="ECO:0000313" key="3">
    <source>
        <dbReference type="Proteomes" id="UP001501747"/>
    </source>
</evidence>
<gene>
    <name evidence="2" type="ORF">GCM10022247_50780</name>
</gene>
<proteinExistence type="predicted"/>
<feature type="signal peptide" evidence="1">
    <location>
        <begin position="1"/>
        <end position="29"/>
    </location>
</feature>
<feature type="chain" id="PRO_5046736259" evidence="1">
    <location>
        <begin position="30"/>
        <end position="176"/>
    </location>
</feature>
<dbReference type="EMBL" id="BAABAL010000018">
    <property type="protein sequence ID" value="GAA4020554.1"/>
    <property type="molecule type" value="Genomic_DNA"/>
</dbReference>
<dbReference type="Proteomes" id="UP001501747">
    <property type="component" value="Unassembled WGS sequence"/>
</dbReference>
<name>A0ABP7T5M3_9PSEU</name>
<keyword evidence="3" id="KW-1185">Reference proteome</keyword>
<reference evidence="3" key="1">
    <citation type="journal article" date="2019" name="Int. J. Syst. Evol. Microbiol.">
        <title>The Global Catalogue of Microorganisms (GCM) 10K type strain sequencing project: providing services to taxonomists for standard genome sequencing and annotation.</title>
        <authorList>
            <consortium name="The Broad Institute Genomics Platform"/>
            <consortium name="The Broad Institute Genome Sequencing Center for Infectious Disease"/>
            <person name="Wu L."/>
            <person name="Ma J."/>
        </authorList>
    </citation>
    <scope>NUCLEOTIDE SEQUENCE [LARGE SCALE GENOMIC DNA]</scope>
    <source>
        <strain evidence="3">JCM 17342</strain>
    </source>
</reference>
<evidence type="ECO:0000256" key="1">
    <source>
        <dbReference type="SAM" id="SignalP"/>
    </source>
</evidence>
<comment type="caution">
    <text evidence="2">The sequence shown here is derived from an EMBL/GenBank/DDBJ whole genome shotgun (WGS) entry which is preliminary data.</text>
</comment>
<protein>
    <submittedName>
        <fullName evidence="2">Uncharacterized protein</fullName>
    </submittedName>
</protein>